<dbReference type="EMBL" id="FNWL01000005">
    <property type="protein sequence ID" value="SEH17834.1"/>
    <property type="molecule type" value="Genomic_DNA"/>
</dbReference>
<evidence type="ECO:0000313" key="3">
    <source>
        <dbReference type="Proteomes" id="UP000199112"/>
    </source>
</evidence>
<proteinExistence type="predicted"/>
<name>A0A1H6G769_9EURY</name>
<dbReference type="Proteomes" id="UP000199112">
    <property type="component" value="Unassembled WGS sequence"/>
</dbReference>
<dbReference type="InterPro" id="IPR055684">
    <property type="entry name" value="DUF7260"/>
</dbReference>
<protein>
    <recommendedName>
        <fullName evidence="1">DUF7260 domain-containing protein</fullName>
    </recommendedName>
</protein>
<dbReference type="AlphaFoldDB" id="A0A1H6G769"/>
<evidence type="ECO:0000259" key="1">
    <source>
        <dbReference type="Pfam" id="PF23921"/>
    </source>
</evidence>
<feature type="domain" description="DUF7260" evidence="1">
    <location>
        <begin position="7"/>
        <end position="242"/>
    </location>
</feature>
<keyword evidence="3" id="KW-1185">Reference proteome</keyword>
<organism evidence="2 3">
    <name type="scientific">Natronorubrum sediminis</name>
    <dbReference type="NCBI Taxonomy" id="640943"/>
    <lineage>
        <taxon>Archaea</taxon>
        <taxon>Methanobacteriati</taxon>
        <taxon>Methanobacteriota</taxon>
        <taxon>Stenosarchaea group</taxon>
        <taxon>Halobacteria</taxon>
        <taxon>Halobacteriales</taxon>
        <taxon>Natrialbaceae</taxon>
        <taxon>Natronorubrum</taxon>
    </lineage>
</organism>
<dbReference type="Pfam" id="PF23921">
    <property type="entry name" value="DUF7260"/>
    <property type="match status" value="1"/>
</dbReference>
<evidence type="ECO:0000313" key="2">
    <source>
        <dbReference type="EMBL" id="SEH17834.1"/>
    </source>
</evidence>
<reference evidence="3" key="1">
    <citation type="submission" date="2016-10" db="EMBL/GenBank/DDBJ databases">
        <authorList>
            <person name="Varghese N."/>
            <person name="Submissions S."/>
        </authorList>
    </citation>
    <scope>NUCLEOTIDE SEQUENCE [LARGE SCALE GENOMIC DNA]</scope>
    <source>
        <strain evidence="3">CGMCC 1.8981</strain>
    </source>
</reference>
<gene>
    <name evidence="2" type="ORF">SAMN04487967_3406</name>
</gene>
<accession>A0A1H6G769</accession>
<sequence>MTADTNRIKRATTCVDEERSILQEEREAFRELRTFLRSQQPVNSTHSGTPTTRAVVQNRGSSAEFIEVYQRTVMGVNHYESQYGEPTEDNIAMELGTDISTVIRANTEIDPLVYQKLLLAIEECLQKRSQLLDVLISERDYLETTIQDCRRIDHQLAEIPHCRTDGVTFDKLEHQWNQLIDLENRCEQLVQSRQQFIADRRTGTLEINDYGSFNRYIYESIDTQFPVLETVLELREEIERRR</sequence>